<evidence type="ECO:0000256" key="3">
    <source>
        <dbReference type="ARBA" id="ARBA00023015"/>
    </source>
</evidence>
<dbReference type="Pfam" id="PF00486">
    <property type="entry name" value="Trans_reg_C"/>
    <property type="match status" value="1"/>
</dbReference>
<dbReference type="Proteomes" id="UP000447355">
    <property type="component" value="Unassembled WGS sequence"/>
</dbReference>
<comment type="caution">
    <text evidence="10">The sequence shown here is derived from an EMBL/GenBank/DDBJ whole genome shotgun (WGS) entry which is preliminary data.</text>
</comment>
<dbReference type="GO" id="GO:0000976">
    <property type="term" value="F:transcription cis-regulatory region binding"/>
    <property type="evidence" value="ECO:0007669"/>
    <property type="project" value="TreeGrafter"/>
</dbReference>
<dbReference type="GO" id="GO:0006355">
    <property type="term" value="P:regulation of DNA-templated transcription"/>
    <property type="evidence" value="ECO:0007669"/>
    <property type="project" value="InterPro"/>
</dbReference>
<dbReference type="Gene3D" id="6.10.250.690">
    <property type="match status" value="1"/>
</dbReference>
<feature type="modified residue" description="4-aspartylphosphate" evidence="6">
    <location>
        <position position="51"/>
    </location>
</feature>
<dbReference type="GO" id="GO:0005829">
    <property type="term" value="C:cytosol"/>
    <property type="evidence" value="ECO:0007669"/>
    <property type="project" value="TreeGrafter"/>
</dbReference>
<keyword evidence="5" id="KW-0804">Transcription</keyword>
<dbReference type="PROSITE" id="PS51755">
    <property type="entry name" value="OMPR_PHOB"/>
    <property type="match status" value="1"/>
</dbReference>
<feature type="DNA-binding region" description="OmpR/PhoB-type" evidence="7">
    <location>
        <begin position="124"/>
        <end position="218"/>
    </location>
</feature>
<dbReference type="PANTHER" id="PTHR48111:SF67">
    <property type="entry name" value="TRANSCRIPTIONAL REGULATORY PROTEIN TCTD"/>
    <property type="match status" value="1"/>
</dbReference>
<gene>
    <name evidence="10" type="ORF">GTP90_21460</name>
</gene>
<evidence type="ECO:0000259" key="9">
    <source>
        <dbReference type="PROSITE" id="PS51755"/>
    </source>
</evidence>
<evidence type="ECO:0000256" key="1">
    <source>
        <dbReference type="ARBA" id="ARBA00022553"/>
    </source>
</evidence>
<evidence type="ECO:0000313" key="11">
    <source>
        <dbReference type="Proteomes" id="UP000447355"/>
    </source>
</evidence>
<evidence type="ECO:0000256" key="2">
    <source>
        <dbReference type="ARBA" id="ARBA00023012"/>
    </source>
</evidence>
<dbReference type="SMART" id="SM00862">
    <property type="entry name" value="Trans_reg_C"/>
    <property type="match status" value="1"/>
</dbReference>
<name>A0A845GSU0_9BURK</name>
<evidence type="ECO:0000259" key="8">
    <source>
        <dbReference type="PROSITE" id="PS50110"/>
    </source>
</evidence>
<dbReference type="SMART" id="SM00448">
    <property type="entry name" value="REC"/>
    <property type="match status" value="1"/>
</dbReference>
<dbReference type="EMBL" id="WWCX01000045">
    <property type="protein sequence ID" value="MYM96432.1"/>
    <property type="molecule type" value="Genomic_DNA"/>
</dbReference>
<keyword evidence="4 7" id="KW-0238">DNA-binding</keyword>
<accession>A0A845GSU0</accession>
<dbReference type="Gene3D" id="1.10.10.10">
    <property type="entry name" value="Winged helix-like DNA-binding domain superfamily/Winged helix DNA-binding domain"/>
    <property type="match status" value="1"/>
</dbReference>
<keyword evidence="2" id="KW-0902">Two-component regulatory system</keyword>
<reference evidence="10" key="1">
    <citation type="submission" date="2019-12" db="EMBL/GenBank/DDBJ databases">
        <title>Novel species isolated from a subtropical stream in China.</title>
        <authorList>
            <person name="Lu H."/>
        </authorList>
    </citation>
    <scope>NUCLEOTIDE SEQUENCE [LARGE SCALE GENOMIC DNA]</scope>
    <source>
        <strain evidence="10">FT81W</strain>
    </source>
</reference>
<dbReference type="PANTHER" id="PTHR48111">
    <property type="entry name" value="REGULATOR OF RPOS"/>
    <property type="match status" value="1"/>
</dbReference>
<evidence type="ECO:0000256" key="5">
    <source>
        <dbReference type="ARBA" id="ARBA00023163"/>
    </source>
</evidence>
<dbReference type="Pfam" id="PF00072">
    <property type="entry name" value="Response_reg"/>
    <property type="match status" value="1"/>
</dbReference>
<dbReference type="CDD" id="cd00383">
    <property type="entry name" value="trans_reg_C"/>
    <property type="match status" value="1"/>
</dbReference>
<dbReference type="Gene3D" id="3.40.50.2300">
    <property type="match status" value="1"/>
</dbReference>
<proteinExistence type="predicted"/>
<dbReference type="FunFam" id="3.40.50.2300:FF:000002">
    <property type="entry name" value="DNA-binding response regulator PhoP"/>
    <property type="match status" value="1"/>
</dbReference>
<dbReference type="InterPro" id="IPR039420">
    <property type="entry name" value="WalR-like"/>
</dbReference>
<protein>
    <submittedName>
        <fullName evidence="10">Response regulator</fullName>
    </submittedName>
</protein>
<keyword evidence="1 6" id="KW-0597">Phosphoprotein</keyword>
<dbReference type="InterPro" id="IPR001789">
    <property type="entry name" value="Sig_transdc_resp-reg_receiver"/>
</dbReference>
<evidence type="ECO:0000313" key="10">
    <source>
        <dbReference type="EMBL" id="MYM96432.1"/>
    </source>
</evidence>
<feature type="domain" description="OmpR/PhoB-type" evidence="9">
    <location>
        <begin position="124"/>
        <end position="218"/>
    </location>
</feature>
<sequence>MRLLLIEDDPMIGESMEEALRSECYAVDWVRDGLTAEMSIRQDIYDLLVLDLGLPGRQGMDVLRRYRAQGGETPVLIVSARDATAMRIEGLDAGADDYLVKPFDVDELLARIRAVLRRRGSRTNSMVSHGGLTLNLAGHEATFDGAALHLSSREFGVLRALIDNPGEVLSKTQLEEKIYGWGEEIESNTIDVYIHHLRKKLGSDFIKNVRGVGYKLASIV</sequence>
<dbReference type="CDD" id="cd17624">
    <property type="entry name" value="REC_OmpR_PmrA-like"/>
    <property type="match status" value="1"/>
</dbReference>
<evidence type="ECO:0000256" key="7">
    <source>
        <dbReference type="PROSITE-ProRule" id="PRU01091"/>
    </source>
</evidence>
<evidence type="ECO:0000256" key="4">
    <source>
        <dbReference type="ARBA" id="ARBA00023125"/>
    </source>
</evidence>
<dbReference type="InterPro" id="IPR001867">
    <property type="entry name" value="OmpR/PhoB-type_DNA-bd"/>
</dbReference>
<keyword evidence="3" id="KW-0805">Transcription regulation</keyword>
<dbReference type="SUPFAM" id="SSF52172">
    <property type="entry name" value="CheY-like"/>
    <property type="match status" value="1"/>
</dbReference>
<dbReference type="InterPro" id="IPR011006">
    <property type="entry name" value="CheY-like_superfamily"/>
</dbReference>
<feature type="domain" description="Response regulatory" evidence="8">
    <location>
        <begin position="2"/>
        <end position="116"/>
    </location>
</feature>
<dbReference type="InterPro" id="IPR036388">
    <property type="entry name" value="WH-like_DNA-bd_sf"/>
</dbReference>
<dbReference type="GO" id="GO:0000156">
    <property type="term" value="F:phosphorelay response regulator activity"/>
    <property type="evidence" value="ECO:0007669"/>
    <property type="project" value="TreeGrafter"/>
</dbReference>
<organism evidence="10 11">
    <name type="scientific">Duganella vulcania</name>
    <dbReference type="NCBI Taxonomy" id="2692166"/>
    <lineage>
        <taxon>Bacteria</taxon>
        <taxon>Pseudomonadati</taxon>
        <taxon>Pseudomonadota</taxon>
        <taxon>Betaproteobacteria</taxon>
        <taxon>Burkholderiales</taxon>
        <taxon>Oxalobacteraceae</taxon>
        <taxon>Telluria group</taxon>
        <taxon>Duganella</taxon>
    </lineage>
</organism>
<dbReference type="PROSITE" id="PS50110">
    <property type="entry name" value="RESPONSE_REGULATORY"/>
    <property type="match status" value="1"/>
</dbReference>
<dbReference type="RefSeq" id="WP_161085452.1">
    <property type="nucleotide sequence ID" value="NZ_WWCX01000045.1"/>
</dbReference>
<dbReference type="AlphaFoldDB" id="A0A845GSU0"/>
<dbReference type="GO" id="GO:0032993">
    <property type="term" value="C:protein-DNA complex"/>
    <property type="evidence" value="ECO:0007669"/>
    <property type="project" value="TreeGrafter"/>
</dbReference>
<evidence type="ECO:0000256" key="6">
    <source>
        <dbReference type="PROSITE-ProRule" id="PRU00169"/>
    </source>
</evidence>